<gene>
    <name evidence="1" type="ORF">SteCoe_33504</name>
</gene>
<dbReference type="Proteomes" id="UP000187209">
    <property type="component" value="Unassembled WGS sequence"/>
</dbReference>
<protein>
    <submittedName>
        <fullName evidence="1">Uncharacterized protein</fullName>
    </submittedName>
</protein>
<evidence type="ECO:0000313" key="2">
    <source>
        <dbReference type="Proteomes" id="UP000187209"/>
    </source>
</evidence>
<sequence length="300" mass="35026">MDINCSFPMCLNKAYWQCNCPGCPKTCDLHVQTHRIKEKCLMKNIKSLYLAVKARSNQNALDTLKFDSINLAQNIIKEVKSCLIGNLNIISNEKQRIQMLTLSNNESQVRAILNWVASINGIKRNPKAFISSLNMLLGIDKNSIELLKEKEKQNILNKKIKEDLQISNYKIKKMEMEMAKLIIENENEKAKRNIDLAIYFAMTEKKFGKLNSNLEIAVKKLEEFKIIFPSSKFKKNFTCMTLEKKKDFLVNYDFENFNKDFKVEENELVDIILTKDLKYIFVCKAQSRLEKSLYAIFRYI</sequence>
<proteinExistence type="predicted"/>
<dbReference type="AlphaFoldDB" id="A0A1R2AWJ1"/>
<dbReference type="EMBL" id="MPUH01001265">
    <property type="protein sequence ID" value="OMJ68903.1"/>
    <property type="molecule type" value="Genomic_DNA"/>
</dbReference>
<name>A0A1R2AWJ1_9CILI</name>
<comment type="caution">
    <text evidence="1">The sequence shown here is derived from an EMBL/GenBank/DDBJ whole genome shotgun (WGS) entry which is preliminary data.</text>
</comment>
<accession>A0A1R2AWJ1</accession>
<keyword evidence="2" id="KW-1185">Reference proteome</keyword>
<reference evidence="1 2" key="1">
    <citation type="submission" date="2016-11" db="EMBL/GenBank/DDBJ databases">
        <title>The macronuclear genome of Stentor coeruleus: a giant cell with tiny introns.</title>
        <authorList>
            <person name="Slabodnick M."/>
            <person name="Ruby J.G."/>
            <person name="Reiff S.B."/>
            <person name="Swart E.C."/>
            <person name="Gosai S."/>
            <person name="Prabakaran S."/>
            <person name="Witkowska E."/>
            <person name="Larue G.E."/>
            <person name="Fisher S."/>
            <person name="Freeman R.M."/>
            <person name="Gunawardena J."/>
            <person name="Chu W."/>
            <person name="Stover N.A."/>
            <person name="Gregory B.D."/>
            <person name="Nowacki M."/>
            <person name="Derisi J."/>
            <person name="Roy S.W."/>
            <person name="Marshall W.F."/>
            <person name="Sood P."/>
        </authorList>
    </citation>
    <scope>NUCLEOTIDE SEQUENCE [LARGE SCALE GENOMIC DNA]</scope>
    <source>
        <strain evidence="1">WM001</strain>
    </source>
</reference>
<organism evidence="1 2">
    <name type="scientific">Stentor coeruleus</name>
    <dbReference type="NCBI Taxonomy" id="5963"/>
    <lineage>
        <taxon>Eukaryota</taxon>
        <taxon>Sar</taxon>
        <taxon>Alveolata</taxon>
        <taxon>Ciliophora</taxon>
        <taxon>Postciliodesmatophora</taxon>
        <taxon>Heterotrichea</taxon>
        <taxon>Heterotrichida</taxon>
        <taxon>Stentoridae</taxon>
        <taxon>Stentor</taxon>
    </lineage>
</organism>
<dbReference type="OrthoDB" id="6368736at2759"/>
<evidence type="ECO:0000313" key="1">
    <source>
        <dbReference type="EMBL" id="OMJ68903.1"/>
    </source>
</evidence>